<dbReference type="InterPro" id="IPR008323">
    <property type="entry name" value="UCP033563"/>
</dbReference>
<dbReference type="PANTHER" id="PTHR36454">
    <property type="entry name" value="LMO2823 PROTEIN"/>
    <property type="match status" value="1"/>
</dbReference>
<dbReference type="Pfam" id="PF06245">
    <property type="entry name" value="DUF1015"/>
    <property type="match status" value="1"/>
</dbReference>
<comment type="caution">
    <text evidence="1">The sequence shown here is derived from an EMBL/GenBank/DDBJ whole genome shotgun (WGS) entry which is preliminary data.</text>
</comment>
<accession>A0A930V355</accession>
<dbReference type="Proteomes" id="UP000656804">
    <property type="component" value="Unassembled WGS sequence"/>
</dbReference>
<evidence type="ECO:0000313" key="2">
    <source>
        <dbReference type="Proteomes" id="UP000656804"/>
    </source>
</evidence>
<dbReference type="RefSeq" id="WP_194505082.1">
    <property type="nucleotide sequence ID" value="NZ_JADIVZ010000015.1"/>
</dbReference>
<reference evidence="1" key="1">
    <citation type="submission" date="2020-11" db="EMBL/GenBank/DDBJ databases">
        <title>Nocardioides sp. CBS4Y-1, whole genome shotgun sequence.</title>
        <authorList>
            <person name="Tuo L."/>
        </authorList>
    </citation>
    <scope>NUCLEOTIDE SEQUENCE</scope>
    <source>
        <strain evidence="1">CBS4Y-1</strain>
    </source>
</reference>
<organism evidence="1 2">
    <name type="scientific">Nocardioides acrostichi</name>
    <dbReference type="NCBI Taxonomy" id="2784339"/>
    <lineage>
        <taxon>Bacteria</taxon>
        <taxon>Bacillati</taxon>
        <taxon>Actinomycetota</taxon>
        <taxon>Actinomycetes</taxon>
        <taxon>Propionibacteriales</taxon>
        <taxon>Nocardioidaceae</taxon>
        <taxon>Nocardioides</taxon>
    </lineage>
</organism>
<evidence type="ECO:0000313" key="1">
    <source>
        <dbReference type="EMBL" id="MBF4163825.1"/>
    </source>
</evidence>
<dbReference type="PANTHER" id="PTHR36454:SF1">
    <property type="entry name" value="DUF1015 DOMAIN-CONTAINING PROTEIN"/>
    <property type="match status" value="1"/>
</dbReference>
<dbReference type="AlphaFoldDB" id="A0A930V355"/>
<protein>
    <submittedName>
        <fullName evidence="1">DUF1015 family protein</fullName>
    </submittedName>
</protein>
<sequence length="353" mass="37689">MESVTATGAPARSALGLQPFRGARLPLRDVGFTRRAEAGRVAGRHPEILALPGPPSLYVHEWTSPGFTVRAVVGALDLARPGARILAHEAVDRAQVDHLRRWMERLDVQPAPLLLVHRGGGELSALLDRVSADATLVDFTDRRGQRHRIWRLDDPDDETHLCGAVANADLLIADGHHRHAAYQEMRASRPGGPSELGLVGIIDHDDTPLHIGAIHRVLAGVELETLVDAARGLGLEVDLLGAGDPLAHLSPGRLVLTDGTRTALVTARALPVVDLDSLIAVQPAPPHVAYWHAAPSALGSRRRHGGTAALLPALTVDEVLQTVSRGTLLPAKATSFQPKPTIGLMMRSLAPPR</sequence>
<dbReference type="EMBL" id="JADIVZ010000015">
    <property type="protein sequence ID" value="MBF4163825.1"/>
    <property type="molecule type" value="Genomic_DNA"/>
</dbReference>
<name>A0A930V355_9ACTN</name>
<proteinExistence type="predicted"/>
<keyword evidence="2" id="KW-1185">Reference proteome</keyword>
<gene>
    <name evidence="1" type="ORF">ISG29_19290</name>
</gene>